<dbReference type="AlphaFoldDB" id="A0AAD7D341"/>
<gene>
    <name evidence="1" type="ORF">B0H17DRAFT_124143</name>
</gene>
<dbReference type="Proteomes" id="UP001221757">
    <property type="component" value="Unassembled WGS sequence"/>
</dbReference>
<keyword evidence="2" id="KW-1185">Reference proteome</keyword>
<name>A0AAD7D341_MYCRO</name>
<organism evidence="1 2">
    <name type="scientific">Mycena rosella</name>
    <name type="common">Pink bonnet</name>
    <name type="synonym">Agaricus rosellus</name>
    <dbReference type="NCBI Taxonomy" id="1033263"/>
    <lineage>
        <taxon>Eukaryota</taxon>
        <taxon>Fungi</taxon>
        <taxon>Dikarya</taxon>
        <taxon>Basidiomycota</taxon>
        <taxon>Agaricomycotina</taxon>
        <taxon>Agaricomycetes</taxon>
        <taxon>Agaricomycetidae</taxon>
        <taxon>Agaricales</taxon>
        <taxon>Marasmiineae</taxon>
        <taxon>Mycenaceae</taxon>
        <taxon>Mycena</taxon>
    </lineage>
</organism>
<dbReference type="EMBL" id="JARKIE010000142">
    <property type="protein sequence ID" value="KAJ7676427.1"/>
    <property type="molecule type" value="Genomic_DNA"/>
</dbReference>
<sequence>MGDLNLLHEIRLSSDSGVVDRDAERSPARRVYSARVHGSKSKMAVAVYEGDAEEVCSNVALVEFMVIPPELAEGCFTAFKLSVG</sequence>
<accession>A0AAD7D341</accession>
<comment type="caution">
    <text evidence="1">The sequence shown here is derived from an EMBL/GenBank/DDBJ whole genome shotgun (WGS) entry which is preliminary data.</text>
</comment>
<evidence type="ECO:0000313" key="1">
    <source>
        <dbReference type="EMBL" id="KAJ7676427.1"/>
    </source>
</evidence>
<reference evidence="1" key="1">
    <citation type="submission" date="2023-03" db="EMBL/GenBank/DDBJ databases">
        <title>Massive genome expansion in bonnet fungi (Mycena s.s.) driven by repeated elements and novel gene families across ecological guilds.</title>
        <authorList>
            <consortium name="Lawrence Berkeley National Laboratory"/>
            <person name="Harder C.B."/>
            <person name="Miyauchi S."/>
            <person name="Viragh M."/>
            <person name="Kuo A."/>
            <person name="Thoen E."/>
            <person name="Andreopoulos B."/>
            <person name="Lu D."/>
            <person name="Skrede I."/>
            <person name="Drula E."/>
            <person name="Henrissat B."/>
            <person name="Morin E."/>
            <person name="Kohler A."/>
            <person name="Barry K."/>
            <person name="LaButti K."/>
            <person name="Morin E."/>
            <person name="Salamov A."/>
            <person name="Lipzen A."/>
            <person name="Mereny Z."/>
            <person name="Hegedus B."/>
            <person name="Baldrian P."/>
            <person name="Stursova M."/>
            <person name="Weitz H."/>
            <person name="Taylor A."/>
            <person name="Grigoriev I.V."/>
            <person name="Nagy L.G."/>
            <person name="Martin F."/>
            <person name="Kauserud H."/>
        </authorList>
    </citation>
    <scope>NUCLEOTIDE SEQUENCE</scope>
    <source>
        <strain evidence="1">CBHHK067</strain>
    </source>
</reference>
<proteinExistence type="predicted"/>
<evidence type="ECO:0000313" key="2">
    <source>
        <dbReference type="Proteomes" id="UP001221757"/>
    </source>
</evidence>
<protein>
    <submittedName>
        <fullName evidence="1">Uncharacterized protein</fullName>
    </submittedName>
</protein>